<evidence type="ECO:0000313" key="1">
    <source>
        <dbReference type="EMBL" id="GAG48853.1"/>
    </source>
</evidence>
<reference evidence="1" key="1">
    <citation type="journal article" date="2014" name="Front. Microbiol.">
        <title>High frequency of phylogenetically diverse reductive dehalogenase-homologous genes in deep subseafloor sedimentary metagenomes.</title>
        <authorList>
            <person name="Kawai M."/>
            <person name="Futagami T."/>
            <person name="Toyoda A."/>
            <person name="Takaki Y."/>
            <person name="Nishi S."/>
            <person name="Hori S."/>
            <person name="Arai W."/>
            <person name="Tsubouchi T."/>
            <person name="Morono Y."/>
            <person name="Uchiyama I."/>
            <person name="Ito T."/>
            <person name="Fujiyama A."/>
            <person name="Inagaki F."/>
            <person name="Takami H."/>
        </authorList>
    </citation>
    <scope>NUCLEOTIDE SEQUENCE</scope>
    <source>
        <strain evidence="1">Expedition CK06-06</strain>
    </source>
</reference>
<dbReference type="EMBL" id="BARS01051802">
    <property type="protein sequence ID" value="GAG48853.1"/>
    <property type="molecule type" value="Genomic_DNA"/>
</dbReference>
<dbReference type="SUPFAM" id="SSF51569">
    <property type="entry name" value="Aldolase"/>
    <property type="match status" value="1"/>
</dbReference>
<sequence length="201" mass="22913">VLASERVPINATEVMAVKQALDVCEIYQRVTKGMKDPAPIYFSHITGIYDEYLTKYVRDNKIDISGDILWQAGISIAKKIYWMVREKNYHVGFIGGGARGLHHFTEMVGADCCVTINWKGTADLLIEKDPPVVQRFLQATPDSVIDTLIEKVKDYRRAYLVNSIKAEEYADFGPVEFFRVSFEKAWDSTLKLIKNRRSELG</sequence>
<comment type="caution">
    <text evidence="1">The sequence shown here is derived from an EMBL/GenBank/DDBJ whole genome shotgun (WGS) entry which is preliminary data.</text>
</comment>
<dbReference type="InterPro" id="IPR013785">
    <property type="entry name" value="Aldolase_TIM"/>
</dbReference>
<name>X0YJW1_9ZZZZ</name>
<feature type="non-terminal residue" evidence="1">
    <location>
        <position position="1"/>
    </location>
</feature>
<organism evidence="1">
    <name type="scientific">marine sediment metagenome</name>
    <dbReference type="NCBI Taxonomy" id="412755"/>
    <lineage>
        <taxon>unclassified sequences</taxon>
        <taxon>metagenomes</taxon>
        <taxon>ecological metagenomes</taxon>
    </lineage>
</organism>
<dbReference type="AlphaFoldDB" id="X0YJW1"/>
<accession>X0YJW1</accession>
<proteinExistence type="predicted"/>
<protein>
    <submittedName>
        <fullName evidence="1">Uncharacterized protein</fullName>
    </submittedName>
</protein>
<dbReference type="Gene3D" id="3.20.20.70">
    <property type="entry name" value="Aldolase class I"/>
    <property type="match status" value="1"/>
</dbReference>
<gene>
    <name evidence="1" type="ORF">S01H1_77102</name>
</gene>